<sequence>GGERRGCGRHKRGAKKHASPGEGQGHLGSFTPDQPEADGEVHACSRARHL</sequence>
<feature type="non-terminal residue" evidence="2">
    <location>
        <position position="50"/>
    </location>
</feature>
<evidence type="ECO:0000256" key="1">
    <source>
        <dbReference type="SAM" id="MobiDB-lite"/>
    </source>
</evidence>
<evidence type="ECO:0000313" key="2">
    <source>
        <dbReference type="EMBL" id="CAA9358813.1"/>
    </source>
</evidence>
<dbReference type="AlphaFoldDB" id="A0A6J4MFQ3"/>
<organism evidence="2">
    <name type="scientific">uncultured Microvirga sp</name>
    <dbReference type="NCBI Taxonomy" id="412392"/>
    <lineage>
        <taxon>Bacteria</taxon>
        <taxon>Pseudomonadati</taxon>
        <taxon>Pseudomonadota</taxon>
        <taxon>Alphaproteobacteria</taxon>
        <taxon>Hyphomicrobiales</taxon>
        <taxon>Methylobacteriaceae</taxon>
        <taxon>Microvirga</taxon>
        <taxon>environmental samples</taxon>
    </lineage>
</organism>
<name>A0A6J4MFQ3_9HYPH</name>
<gene>
    <name evidence="2" type="ORF">AVDCRST_MAG90-2847</name>
</gene>
<protein>
    <submittedName>
        <fullName evidence="2">Uncharacterized protein</fullName>
    </submittedName>
</protein>
<reference evidence="2" key="1">
    <citation type="submission" date="2020-02" db="EMBL/GenBank/DDBJ databases">
        <authorList>
            <person name="Meier V. D."/>
        </authorList>
    </citation>
    <scope>NUCLEOTIDE SEQUENCE</scope>
    <source>
        <strain evidence="2">AVDCRST_MAG90</strain>
    </source>
</reference>
<feature type="non-terminal residue" evidence="2">
    <location>
        <position position="1"/>
    </location>
</feature>
<dbReference type="EMBL" id="CADCUC010000594">
    <property type="protein sequence ID" value="CAA9358813.1"/>
    <property type="molecule type" value="Genomic_DNA"/>
</dbReference>
<accession>A0A6J4MFQ3</accession>
<feature type="region of interest" description="Disordered" evidence="1">
    <location>
        <begin position="1"/>
        <end position="50"/>
    </location>
</feature>
<feature type="compositionally biased region" description="Basic residues" evidence="1">
    <location>
        <begin position="7"/>
        <end position="18"/>
    </location>
</feature>
<proteinExistence type="predicted"/>